<sequence length="74" mass="8621">MEELFTTQISQGAGSMAYRVVFDQEQYQFIPNGFEGSSFAFRREHDEWHPVEPLPETVQDQAVEALEKYLLSQH</sequence>
<dbReference type="AlphaFoldDB" id="A0A1M5FAW5"/>
<reference evidence="1 2" key="1">
    <citation type="submission" date="2016-11" db="EMBL/GenBank/DDBJ databases">
        <authorList>
            <person name="Jaros S."/>
            <person name="Januszkiewicz K."/>
            <person name="Wedrychowicz H."/>
        </authorList>
    </citation>
    <scope>NUCLEOTIDE SEQUENCE [LARGE SCALE GENOMIC DNA]</scope>
    <source>
        <strain evidence="1 2">DSM 26897</strain>
    </source>
</reference>
<dbReference type="EMBL" id="FQUO01000013">
    <property type="protein sequence ID" value="SHF88211.1"/>
    <property type="molecule type" value="Genomic_DNA"/>
</dbReference>
<keyword evidence="2" id="KW-1185">Reference proteome</keyword>
<dbReference type="OrthoDB" id="677341at2"/>
<dbReference type="Proteomes" id="UP000184368">
    <property type="component" value="Unassembled WGS sequence"/>
</dbReference>
<dbReference type="RefSeq" id="WP_073045369.1">
    <property type="nucleotide sequence ID" value="NZ_FQUO01000013.1"/>
</dbReference>
<dbReference type="STRING" id="1302690.BUE76_03260"/>
<proteinExistence type="predicted"/>
<name>A0A1M5FAW5_9BACT</name>
<gene>
    <name evidence="1" type="ORF">SAMN05444008_113101</name>
</gene>
<organism evidence="1 2">
    <name type="scientific">Cnuella takakiae</name>
    <dbReference type="NCBI Taxonomy" id="1302690"/>
    <lineage>
        <taxon>Bacteria</taxon>
        <taxon>Pseudomonadati</taxon>
        <taxon>Bacteroidota</taxon>
        <taxon>Chitinophagia</taxon>
        <taxon>Chitinophagales</taxon>
        <taxon>Chitinophagaceae</taxon>
        <taxon>Cnuella</taxon>
    </lineage>
</organism>
<accession>A0A1M5FAW5</accession>
<evidence type="ECO:0000313" key="1">
    <source>
        <dbReference type="EMBL" id="SHF88211.1"/>
    </source>
</evidence>
<protein>
    <submittedName>
        <fullName evidence="1">Uncharacterized protein</fullName>
    </submittedName>
</protein>
<evidence type="ECO:0000313" key="2">
    <source>
        <dbReference type="Proteomes" id="UP000184368"/>
    </source>
</evidence>